<reference evidence="1" key="1">
    <citation type="submission" date="2020-05" db="EMBL/GenBank/DDBJ databases">
        <title>Large-scale comparative analyses of tick genomes elucidate their genetic diversity and vector capacities.</title>
        <authorList>
            <person name="Jia N."/>
            <person name="Wang J."/>
            <person name="Shi W."/>
            <person name="Du L."/>
            <person name="Sun Y."/>
            <person name="Zhan W."/>
            <person name="Jiang J."/>
            <person name="Wang Q."/>
            <person name="Zhang B."/>
            <person name="Ji P."/>
            <person name="Sakyi L.B."/>
            <person name="Cui X."/>
            <person name="Yuan T."/>
            <person name="Jiang B."/>
            <person name="Yang W."/>
            <person name="Lam T.T.-Y."/>
            <person name="Chang Q."/>
            <person name="Ding S."/>
            <person name="Wang X."/>
            <person name="Zhu J."/>
            <person name="Ruan X."/>
            <person name="Zhao L."/>
            <person name="Wei J."/>
            <person name="Que T."/>
            <person name="Du C."/>
            <person name="Cheng J."/>
            <person name="Dai P."/>
            <person name="Han X."/>
            <person name="Huang E."/>
            <person name="Gao Y."/>
            <person name="Liu J."/>
            <person name="Shao H."/>
            <person name="Ye R."/>
            <person name="Li L."/>
            <person name="Wei W."/>
            <person name="Wang X."/>
            <person name="Wang C."/>
            <person name="Yang T."/>
            <person name="Huo Q."/>
            <person name="Li W."/>
            <person name="Guo W."/>
            <person name="Chen H."/>
            <person name="Zhou L."/>
            <person name="Ni X."/>
            <person name="Tian J."/>
            <person name="Zhou Y."/>
            <person name="Sheng Y."/>
            <person name="Liu T."/>
            <person name="Pan Y."/>
            <person name="Xia L."/>
            <person name="Li J."/>
            <person name="Zhao F."/>
            <person name="Cao W."/>
        </authorList>
    </citation>
    <scope>NUCLEOTIDE SEQUENCE</scope>
    <source>
        <strain evidence="1">Dsil-2018</strain>
    </source>
</reference>
<protein>
    <submittedName>
        <fullName evidence="1">Uncharacterized protein</fullName>
    </submittedName>
</protein>
<accession>A0ACB8DRC1</accession>
<comment type="caution">
    <text evidence="1">The sequence shown here is derived from an EMBL/GenBank/DDBJ whole genome shotgun (WGS) entry which is preliminary data.</text>
</comment>
<keyword evidence="2" id="KW-1185">Reference proteome</keyword>
<dbReference type="Proteomes" id="UP000821865">
    <property type="component" value="Chromosome 10"/>
</dbReference>
<evidence type="ECO:0000313" key="1">
    <source>
        <dbReference type="EMBL" id="KAH7974911.1"/>
    </source>
</evidence>
<dbReference type="EMBL" id="CM023479">
    <property type="protein sequence ID" value="KAH7974911.1"/>
    <property type="molecule type" value="Genomic_DNA"/>
</dbReference>
<name>A0ACB8DRC1_DERSI</name>
<gene>
    <name evidence="1" type="ORF">HPB49_021385</name>
</gene>
<evidence type="ECO:0000313" key="2">
    <source>
        <dbReference type="Proteomes" id="UP000821865"/>
    </source>
</evidence>
<proteinExistence type="predicted"/>
<sequence>MSFSSAISGPGNFPFNMKPSLPVLFALHTLKQKPNEGERRCDVARNAREAAASKPYVNVIVREKPESKALTESNVEDTVKQLRKFLQENGPSQEDDVLKALSPSKAQQIIEVYCTLTAFLDWQPRFLVLHEHLCSFIYYQQPDDQDDEWDCSSLVHGGASTGSCSASTNASGRQYAVARDGKSRSVRASSPSSSYHVPIMDGDDIEHEKRRMKNGRTLVHSLHRCESRALQAVLQTYDAEAQTHGWDPARFTELQSKPIKCDAEIAELKEGLITLQESHVLEAEQLRVKIEKLRKETTQAPPRNATELTNNRPATNEQMRTGTNGVRAQVIPQPPRPPLRQRSPPPRPKSQEAIRSKLHPRLSKTKPVSSERNKSSYVKGQSSKIVQQQRNYTDHDIRARGDQLRQSQGGFSHMTLNAFAALMVGRLNVELFLRV</sequence>
<organism evidence="1 2">
    <name type="scientific">Dermacentor silvarum</name>
    <name type="common">Tick</name>
    <dbReference type="NCBI Taxonomy" id="543639"/>
    <lineage>
        <taxon>Eukaryota</taxon>
        <taxon>Metazoa</taxon>
        <taxon>Ecdysozoa</taxon>
        <taxon>Arthropoda</taxon>
        <taxon>Chelicerata</taxon>
        <taxon>Arachnida</taxon>
        <taxon>Acari</taxon>
        <taxon>Parasitiformes</taxon>
        <taxon>Ixodida</taxon>
        <taxon>Ixodoidea</taxon>
        <taxon>Ixodidae</taxon>
        <taxon>Rhipicephalinae</taxon>
        <taxon>Dermacentor</taxon>
    </lineage>
</organism>